<evidence type="ECO:0000313" key="1">
    <source>
        <dbReference type="EMBL" id="RAK74526.1"/>
    </source>
</evidence>
<dbReference type="VEuPathDB" id="FungiDB:BO72DRAFT_450594"/>
<dbReference type="OrthoDB" id="5139510at2759"/>
<evidence type="ECO:0008006" key="3">
    <source>
        <dbReference type="Google" id="ProtNLM"/>
    </source>
</evidence>
<dbReference type="EMBL" id="KZ824667">
    <property type="protein sequence ID" value="RAK74526.1"/>
    <property type="molecule type" value="Genomic_DNA"/>
</dbReference>
<dbReference type="GeneID" id="63862621"/>
<accession>A0A8G1RQ00</accession>
<gene>
    <name evidence="1" type="ORF">BO72DRAFT_450594</name>
</gene>
<reference evidence="1 2" key="1">
    <citation type="submission" date="2018-02" db="EMBL/GenBank/DDBJ databases">
        <title>The genomes of Aspergillus section Nigri reveals drivers in fungal speciation.</title>
        <authorList>
            <consortium name="DOE Joint Genome Institute"/>
            <person name="Vesth T.C."/>
            <person name="Nybo J."/>
            <person name="Theobald S."/>
            <person name="Brandl J."/>
            <person name="Frisvad J.C."/>
            <person name="Nielsen K.F."/>
            <person name="Lyhne E.K."/>
            <person name="Kogle M.E."/>
            <person name="Kuo A."/>
            <person name="Riley R."/>
            <person name="Clum A."/>
            <person name="Nolan M."/>
            <person name="Lipzen A."/>
            <person name="Salamov A."/>
            <person name="Henrissat B."/>
            <person name="Wiebenga A."/>
            <person name="De vries R.P."/>
            <person name="Grigoriev I.V."/>
            <person name="Mortensen U.H."/>
            <person name="Andersen M.R."/>
            <person name="Baker S.E."/>
        </authorList>
    </citation>
    <scope>NUCLEOTIDE SEQUENCE [LARGE SCALE GENOMIC DNA]</scope>
    <source>
        <strain evidence="1 2">CBS 313.89</strain>
    </source>
</reference>
<proteinExistence type="predicted"/>
<protein>
    <recommendedName>
        <fullName evidence="3">F-box domain-containing protein</fullName>
    </recommendedName>
</protein>
<evidence type="ECO:0000313" key="2">
    <source>
        <dbReference type="Proteomes" id="UP000249789"/>
    </source>
</evidence>
<dbReference type="AlphaFoldDB" id="A0A8G1RQ00"/>
<dbReference type="RefSeq" id="XP_040798536.1">
    <property type="nucleotide sequence ID" value="XM_040945288.1"/>
</dbReference>
<dbReference type="Proteomes" id="UP000249789">
    <property type="component" value="Unassembled WGS sequence"/>
</dbReference>
<organism evidence="1 2">
    <name type="scientific">Aspergillus fijiensis CBS 313.89</name>
    <dbReference type="NCBI Taxonomy" id="1448319"/>
    <lineage>
        <taxon>Eukaryota</taxon>
        <taxon>Fungi</taxon>
        <taxon>Dikarya</taxon>
        <taxon>Ascomycota</taxon>
        <taxon>Pezizomycotina</taxon>
        <taxon>Eurotiomycetes</taxon>
        <taxon>Eurotiomycetidae</taxon>
        <taxon>Eurotiales</taxon>
        <taxon>Aspergillaceae</taxon>
        <taxon>Aspergillus</taxon>
    </lineage>
</organism>
<keyword evidence="2" id="KW-1185">Reference proteome</keyword>
<name>A0A8G1RQ00_9EURO</name>
<sequence length="442" mass="50651">MPSSTPQFSITKVSRVSILDLPPEILGQIFQVCLQDSRHTLTAILLTCQRFYPLALPIQYHDLKLSFPCQPKVIYLHRTLQSNQALALLVRSLVLDLRPIYPAEYITIDDYTAAADVLTWCRAVRILKIWGVAFLAPKDRTYSRTKALSGQIIDLSRWEILKYALWQLPALRRIELANEPDSPVYGFDCRFDCQLRGEEELQRLPGTGRKVFEAINERARKRGDAIQSDVIEPRPIPGDPVDFCVAFGSGYATEMAAETIVDRNLFSAWLKAHPYALRRIILGHSPLAAEFHAARSRNLRTVTCPGSQERFVSPSTIAEQLLSPTVPTFVWNLSFHEMACEDFGEREEDWLRGMAKFIAVAIPDIHPALRTIQLNLDPDSHHFLPTDPEEYPWDRITRLEQELRVLGLELKYTPPSVTREEYEELCRVSRRIHDERRDTTMA</sequence>